<dbReference type="SUPFAM" id="SSF160719">
    <property type="entry name" value="gpW/gp25-like"/>
    <property type="match status" value="1"/>
</dbReference>
<evidence type="ECO:0000313" key="3">
    <source>
        <dbReference type="Proteomes" id="UP001596045"/>
    </source>
</evidence>
<evidence type="ECO:0000313" key="2">
    <source>
        <dbReference type="EMBL" id="MFC5472439.1"/>
    </source>
</evidence>
<organism evidence="2 3">
    <name type="scientific">Paraherbaspirillum soli</name>
    <dbReference type="NCBI Taxonomy" id="631222"/>
    <lineage>
        <taxon>Bacteria</taxon>
        <taxon>Pseudomonadati</taxon>
        <taxon>Pseudomonadota</taxon>
        <taxon>Betaproteobacteria</taxon>
        <taxon>Burkholderiales</taxon>
        <taxon>Oxalobacteraceae</taxon>
        <taxon>Paraherbaspirillum</taxon>
    </lineage>
</organism>
<accession>A0ABW0M2V0</accession>
<evidence type="ECO:0000259" key="1">
    <source>
        <dbReference type="Pfam" id="PF04965"/>
    </source>
</evidence>
<keyword evidence="3" id="KW-1185">Reference proteome</keyword>
<dbReference type="InterPro" id="IPR007048">
    <property type="entry name" value="IraD/Gp25-like"/>
</dbReference>
<sequence length="168" mass="19279">MSRPGQRQRHIYLPTLIDRLQDDAPNRLTERPQEYAFDVRGMRAIVQRDLALLLNTTNLSDQIDEQRFPAATASVLNYGVPTLSGSYVADRKWEQIAALIKKAILDFEPRLIPESLTVTPLNDARNPSRYNILMFELNGLVHWSPYPLEFRIQSAFDLENASINLQQV</sequence>
<comment type="caution">
    <text evidence="2">The sequence shown here is derived from an EMBL/GenBank/DDBJ whole genome shotgun (WGS) entry which is preliminary data.</text>
</comment>
<dbReference type="NCBIfam" id="TIGR03357">
    <property type="entry name" value="VI_zyme"/>
    <property type="match status" value="1"/>
</dbReference>
<dbReference type="EMBL" id="JBHSMT010000004">
    <property type="protein sequence ID" value="MFC5472439.1"/>
    <property type="molecule type" value="Genomic_DNA"/>
</dbReference>
<dbReference type="PANTHER" id="PTHR38595">
    <property type="entry name" value="CYTOPLASMIC PROTEIN-RELATED"/>
    <property type="match status" value="1"/>
</dbReference>
<dbReference type="RefSeq" id="WP_378993879.1">
    <property type="nucleotide sequence ID" value="NZ_JBHSMT010000004.1"/>
</dbReference>
<feature type="domain" description="IraD/Gp25-like" evidence="1">
    <location>
        <begin position="42"/>
        <end position="145"/>
    </location>
</feature>
<reference evidence="3" key="1">
    <citation type="journal article" date="2019" name="Int. J. Syst. Evol. Microbiol.">
        <title>The Global Catalogue of Microorganisms (GCM) 10K type strain sequencing project: providing services to taxonomists for standard genome sequencing and annotation.</title>
        <authorList>
            <consortium name="The Broad Institute Genomics Platform"/>
            <consortium name="The Broad Institute Genome Sequencing Center for Infectious Disease"/>
            <person name="Wu L."/>
            <person name="Ma J."/>
        </authorList>
    </citation>
    <scope>NUCLEOTIDE SEQUENCE [LARGE SCALE GENOMIC DNA]</scope>
    <source>
        <strain evidence="3">JCM 17066</strain>
    </source>
</reference>
<gene>
    <name evidence="2" type="primary">tssE</name>
    <name evidence="2" type="ORF">ACFPM8_00560</name>
</gene>
<protein>
    <submittedName>
        <fullName evidence="2">Type VI secretion system baseplate subunit TssE</fullName>
    </submittedName>
</protein>
<dbReference type="PANTHER" id="PTHR38595:SF1">
    <property type="entry name" value="TYPE VI SECRETION SYSTEM COMPONENT TSSE1"/>
    <property type="match status" value="1"/>
</dbReference>
<dbReference type="Proteomes" id="UP001596045">
    <property type="component" value="Unassembled WGS sequence"/>
</dbReference>
<dbReference type="InterPro" id="IPR053176">
    <property type="entry name" value="T6SS_TssE1-like"/>
</dbReference>
<name>A0ABW0M2V0_9BURK</name>
<proteinExistence type="predicted"/>
<dbReference type="InterPro" id="IPR017737">
    <property type="entry name" value="TssE1-like"/>
</dbReference>
<dbReference type="Pfam" id="PF04965">
    <property type="entry name" value="GPW_gp25"/>
    <property type="match status" value="1"/>
</dbReference>